<protein>
    <recommendedName>
        <fullName evidence="1">peptidylprolyl isomerase</fullName>
        <ecNumber evidence="1">5.2.1.8</ecNumber>
    </recommendedName>
</protein>
<dbReference type="RefSeq" id="XP_001417346.1">
    <property type="nucleotide sequence ID" value="XM_001417309.1"/>
</dbReference>
<dbReference type="Gramene" id="ABO95639">
    <property type="protein sequence ID" value="ABO95639"/>
    <property type="gene ID" value="OSTLU_31366"/>
</dbReference>
<gene>
    <name evidence="3" type="primary">FBP14-1</name>
    <name evidence="3" type="ORF">OSTLU_31366</name>
</gene>
<dbReference type="Pfam" id="PF00254">
    <property type="entry name" value="FKBP_C"/>
    <property type="match status" value="1"/>
</dbReference>
<reference evidence="3 4" key="1">
    <citation type="journal article" date="2007" name="Proc. Natl. Acad. Sci. U.S.A.">
        <title>The tiny eukaryote Ostreococcus provides genomic insights into the paradox of plankton speciation.</title>
        <authorList>
            <person name="Palenik B."/>
            <person name="Grimwood J."/>
            <person name="Aerts A."/>
            <person name="Rouze P."/>
            <person name="Salamov A."/>
            <person name="Putnam N."/>
            <person name="Dupont C."/>
            <person name="Jorgensen R."/>
            <person name="Derelle E."/>
            <person name="Rombauts S."/>
            <person name="Zhou K."/>
            <person name="Otillar R."/>
            <person name="Merchant S.S."/>
            <person name="Podell S."/>
            <person name="Gaasterland T."/>
            <person name="Napoli C."/>
            <person name="Gendler K."/>
            <person name="Manuell A."/>
            <person name="Tai V."/>
            <person name="Vallon O."/>
            <person name="Piganeau G."/>
            <person name="Jancek S."/>
            <person name="Heijde M."/>
            <person name="Jabbari K."/>
            <person name="Bowler C."/>
            <person name="Lohr M."/>
            <person name="Robbens S."/>
            <person name="Werner G."/>
            <person name="Dubchak I."/>
            <person name="Pazour G.J."/>
            <person name="Ren Q."/>
            <person name="Paulsen I."/>
            <person name="Delwiche C."/>
            <person name="Schmutz J."/>
            <person name="Rokhsar D."/>
            <person name="Van de Peer Y."/>
            <person name="Moreau H."/>
            <person name="Grigoriev I.V."/>
        </authorList>
    </citation>
    <scope>NUCLEOTIDE SEQUENCE [LARGE SCALE GENOMIC DNA]</scope>
    <source>
        <strain evidence="3 4">CCE9901</strain>
    </source>
</reference>
<name>A4RWK3_OSTLU</name>
<dbReference type="SUPFAM" id="SSF54534">
    <property type="entry name" value="FKBP-like"/>
    <property type="match status" value="1"/>
</dbReference>
<feature type="domain" description="PPIase FKBP-type" evidence="2">
    <location>
        <begin position="70"/>
        <end position="168"/>
    </location>
</feature>
<dbReference type="Gene3D" id="3.10.50.40">
    <property type="match status" value="1"/>
</dbReference>
<evidence type="ECO:0000259" key="2">
    <source>
        <dbReference type="PROSITE" id="PS50059"/>
    </source>
</evidence>
<dbReference type="KEGG" id="olu:OSTLU_31366"/>
<dbReference type="PANTHER" id="PTHR47833">
    <property type="entry name" value="PHOTOSYNTHETIC NDH SUBUNIT OF LUMENAL LOCATION 4, CHLOROPLASTIC"/>
    <property type="match status" value="1"/>
</dbReference>
<dbReference type="EC" id="5.2.1.8" evidence="1"/>
<evidence type="ECO:0000313" key="4">
    <source>
        <dbReference type="Proteomes" id="UP000001568"/>
    </source>
</evidence>
<comment type="catalytic activity">
    <reaction evidence="1">
        <text>[protein]-peptidylproline (omega=180) = [protein]-peptidylproline (omega=0)</text>
        <dbReference type="Rhea" id="RHEA:16237"/>
        <dbReference type="Rhea" id="RHEA-COMP:10747"/>
        <dbReference type="Rhea" id="RHEA-COMP:10748"/>
        <dbReference type="ChEBI" id="CHEBI:83833"/>
        <dbReference type="ChEBI" id="CHEBI:83834"/>
        <dbReference type="EC" id="5.2.1.8"/>
    </reaction>
</comment>
<dbReference type="GO" id="GO:0009507">
    <property type="term" value="C:chloroplast"/>
    <property type="evidence" value="ECO:0007669"/>
    <property type="project" value="InterPro"/>
</dbReference>
<dbReference type="PANTHER" id="PTHR47833:SF2">
    <property type="entry name" value="PEPTIDYLPROLYL ISOMERASE"/>
    <property type="match status" value="1"/>
</dbReference>
<evidence type="ECO:0000256" key="1">
    <source>
        <dbReference type="PROSITE-ProRule" id="PRU00277"/>
    </source>
</evidence>
<dbReference type="Proteomes" id="UP000001568">
    <property type="component" value="Chromosome 4"/>
</dbReference>
<accession>A4RWK3</accession>
<dbReference type="STRING" id="436017.A4RWK3"/>
<dbReference type="eggNOG" id="KOG0549">
    <property type="taxonomic scope" value="Eukaryota"/>
</dbReference>
<dbReference type="InterPro" id="IPR046357">
    <property type="entry name" value="PPIase_dom_sf"/>
</dbReference>
<dbReference type="GeneID" id="5001566"/>
<keyword evidence="4" id="KW-1185">Reference proteome</keyword>
<keyword evidence="1 3" id="KW-0413">Isomerase</keyword>
<dbReference type="HOGENOM" id="CLU_013615_10_2_1"/>
<dbReference type="InterPro" id="IPR001179">
    <property type="entry name" value="PPIase_FKBP_dom"/>
</dbReference>
<evidence type="ECO:0000313" key="3">
    <source>
        <dbReference type="EMBL" id="ABO95639.1"/>
    </source>
</evidence>
<organism evidence="3 4">
    <name type="scientific">Ostreococcus lucimarinus (strain CCE9901)</name>
    <dbReference type="NCBI Taxonomy" id="436017"/>
    <lineage>
        <taxon>Eukaryota</taxon>
        <taxon>Viridiplantae</taxon>
        <taxon>Chlorophyta</taxon>
        <taxon>Mamiellophyceae</taxon>
        <taxon>Mamiellales</taxon>
        <taxon>Bathycoccaceae</taxon>
        <taxon>Ostreococcus</taxon>
    </lineage>
</organism>
<keyword evidence="1" id="KW-0697">Rotamase</keyword>
<sequence length="168" mass="16851">MPPTPSGGGRMTLAGVATAPRALADTRRATMAKTIVGALAPLVAARARASDGVVIVEETVGRGVEVLAGVDVVKVNYTVALASSKARVDSAKFFVFGVGAGEVVEGFDAIVGGDGATPPMRVGGARRAVVPAALAYGDRGAGCDKTGNACSIPPGEDLEFTVELLEVK</sequence>
<dbReference type="PROSITE" id="PS50059">
    <property type="entry name" value="FKBP_PPIASE"/>
    <property type="match status" value="1"/>
</dbReference>
<dbReference type="EMBL" id="CP000584">
    <property type="protein sequence ID" value="ABO95639.1"/>
    <property type="molecule type" value="Genomic_DNA"/>
</dbReference>
<proteinExistence type="predicted"/>
<dbReference type="InterPro" id="IPR044183">
    <property type="entry name" value="PNSL4/FKBP13-like"/>
</dbReference>
<dbReference type="GO" id="GO:0003755">
    <property type="term" value="F:peptidyl-prolyl cis-trans isomerase activity"/>
    <property type="evidence" value="ECO:0007669"/>
    <property type="project" value="UniProtKB-KW"/>
</dbReference>
<dbReference type="AlphaFoldDB" id="A4RWK3"/>
<dbReference type="OrthoDB" id="1902587at2759"/>